<reference evidence="2 3" key="1">
    <citation type="submission" date="2014-04" db="EMBL/GenBank/DDBJ databases">
        <authorList>
            <consortium name="DOE Joint Genome Institute"/>
            <person name="Kuo A."/>
            <person name="Gay G."/>
            <person name="Dore J."/>
            <person name="Kohler A."/>
            <person name="Nagy L.G."/>
            <person name="Floudas D."/>
            <person name="Copeland A."/>
            <person name="Barry K.W."/>
            <person name="Cichocki N."/>
            <person name="Veneault-Fourrey C."/>
            <person name="LaButti K."/>
            <person name="Lindquist E.A."/>
            <person name="Lipzen A."/>
            <person name="Lundell T."/>
            <person name="Morin E."/>
            <person name="Murat C."/>
            <person name="Sun H."/>
            <person name="Tunlid A."/>
            <person name="Henrissat B."/>
            <person name="Grigoriev I.V."/>
            <person name="Hibbett D.S."/>
            <person name="Martin F."/>
            <person name="Nordberg H.P."/>
            <person name="Cantor M.N."/>
            <person name="Hua S.X."/>
        </authorList>
    </citation>
    <scope>NUCLEOTIDE SEQUENCE [LARGE SCALE GENOMIC DNA]</scope>
    <source>
        <strain evidence="3">h7</strain>
    </source>
</reference>
<dbReference type="HOGENOM" id="CLU_009726_1_0_1"/>
<feature type="compositionally biased region" description="Polar residues" evidence="1">
    <location>
        <begin position="359"/>
        <end position="372"/>
    </location>
</feature>
<protein>
    <submittedName>
        <fullName evidence="2">Uncharacterized protein</fullName>
    </submittedName>
</protein>
<feature type="compositionally biased region" description="Low complexity" evidence="1">
    <location>
        <begin position="68"/>
        <end position="87"/>
    </location>
</feature>
<accession>A0A0C2Z2U4</accession>
<feature type="region of interest" description="Disordered" evidence="1">
    <location>
        <begin position="173"/>
        <end position="222"/>
    </location>
</feature>
<evidence type="ECO:0000313" key="3">
    <source>
        <dbReference type="Proteomes" id="UP000053424"/>
    </source>
</evidence>
<feature type="compositionally biased region" description="Polar residues" evidence="1">
    <location>
        <begin position="15"/>
        <end position="26"/>
    </location>
</feature>
<evidence type="ECO:0000313" key="2">
    <source>
        <dbReference type="EMBL" id="KIM47597.1"/>
    </source>
</evidence>
<feature type="compositionally biased region" description="Polar residues" evidence="1">
    <location>
        <begin position="254"/>
        <end position="268"/>
    </location>
</feature>
<feature type="compositionally biased region" description="Polar residues" evidence="1">
    <location>
        <begin position="296"/>
        <end position="315"/>
    </location>
</feature>
<dbReference type="EMBL" id="KN831769">
    <property type="protein sequence ID" value="KIM47597.1"/>
    <property type="molecule type" value="Genomic_DNA"/>
</dbReference>
<feature type="compositionally biased region" description="Basic and acidic residues" evidence="1">
    <location>
        <begin position="41"/>
        <end position="51"/>
    </location>
</feature>
<feature type="region of interest" description="Disordered" evidence="1">
    <location>
        <begin position="515"/>
        <end position="560"/>
    </location>
</feature>
<evidence type="ECO:0000256" key="1">
    <source>
        <dbReference type="SAM" id="MobiDB-lite"/>
    </source>
</evidence>
<feature type="compositionally biased region" description="Polar residues" evidence="1">
    <location>
        <begin position="535"/>
        <end position="544"/>
    </location>
</feature>
<name>A0A0C2Z2U4_HEBCY</name>
<gene>
    <name evidence="2" type="ORF">M413DRAFT_439264</name>
</gene>
<organism evidence="2 3">
    <name type="scientific">Hebeloma cylindrosporum</name>
    <dbReference type="NCBI Taxonomy" id="76867"/>
    <lineage>
        <taxon>Eukaryota</taxon>
        <taxon>Fungi</taxon>
        <taxon>Dikarya</taxon>
        <taxon>Basidiomycota</taxon>
        <taxon>Agaricomycotina</taxon>
        <taxon>Agaricomycetes</taxon>
        <taxon>Agaricomycetidae</taxon>
        <taxon>Agaricales</taxon>
        <taxon>Agaricineae</taxon>
        <taxon>Hymenogastraceae</taxon>
        <taxon>Hebeloma</taxon>
    </lineage>
</organism>
<dbReference type="OrthoDB" id="354769at2759"/>
<feature type="compositionally biased region" description="Polar residues" evidence="1">
    <location>
        <begin position="323"/>
        <end position="343"/>
    </location>
</feature>
<feature type="region of interest" description="Disordered" evidence="1">
    <location>
        <begin position="1"/>
        <end position="101"/>
    </location>
</feature>
<keyword evidence="3" id="KW-1185">Reference proteome</keyword>
<feature type="non-terminal residue" evidence="2">
    <location>
        <position position="725"/>
    </location>
</feature>
<feature type="region of interest" description="Disordered" evidence="1">
    <location>
        <begin position="603"/>
        <end position="632"/>
    </location>
</feature>
<feature type="compositionally biased region" description="Polar residues" evidence="1">
    <location>
        <begin position="88"/>
        <end position="101"/>
    </location>
</feature>
<dbReference type="AlphaFoldDB" id="A0A0C2Z2U4"/>
<feature type="region of interest" description="Disordered" evidence="1">
    <location>
        <begin position="245"/>
        <end position="372"/>
    </location>
</feature>
<proteinExistence type="predicted"/>
<sequence>RCALPWSPVDAQKFIPTQRSTQNSDNALAEHPVSVLPRSRGRGEFVPDAKKSALNMRRTGNEAGRGPLISHGHLSSISSFDSVSSSSTNEPVSTAENEPRISISSTIYPASSTQSHSHSLYNQPVPNNYRDSFMDLYSPAIPEFNIGGNSPVTDGSHEPISPIRFSGPPILKPAPFANSGQKPPLPTAPKPKFTRVTTKSRQPSPMSSTPPPIQSDLPPTTNFLDMDERADLVRKSRKLARVFGQTPGADAMAQQDSGRSTNGGQRSWRSVREPFGVTGPRRHSMPLSPDDVSFLSIKSPTFDSHPSPTHSNFQSEMDPRGKPQSSDVAQSDPPNQIRSSPPTSFIDLSDDGAGAIKATSPTVPNSPSHSFLETMSLEESVDDERKRKRERLAKLHRFLGSRVPANLVLGIDDVEASLPPPTSPMGSESDDANVRKIWIKRRRSSSAGLTTPTWNDSLERSKAELDDREKAINVRRAQKMEKVFGVAPPQTLYHTRQGPVPARVVARGTVLDDAPQVAQRNVNKAAYNKPKKNNRPGTAESSKQLLPKGPGSLGFDEPAASPNTRHSLIYNHYQHSLNSLNVILDRDDRESLAELHQYLNNPAVPTSQLEDETPNAVDRRLSVSSSIKSERRRSLPARTSMISLASEYTISTPKAEITAFQLRRRRAAKLTQFFGVNYRELINDILDSIENGVQHEQQRGTLRAEEVEDLLSKLRSLKTKRQGLF</sequence>
<reference evidence="3" key="2">
    <citation type="submission" date="2015-01" db="EMBL/GenBank/DDBJ databases">
        <title>Evolutionary Origins and Diversification of the Mycorrhizal Mutualists.</title>
        <authorList>
            <consortium name="DOE Joint Genome Institute"/>
            <consortium name="Mycorrhizal Genomics Consortium"/>
            <person name="Kohler A."/>
            <person name="Kuo A."/>
            <person name="Nagy L.G."/>
            <person name="Floudas D."/>
            <person name="Copeland A."/>
            <person name="Barry K.W."/>
            <person name="Cichocki N."/>
            <person name="Veneault-Fourrey C."/>
            <person name="LaButti K."/>
            <person name="Lindquist E.A."/>
            <person name="Lipzen A."/>
            <person name="Lundell T."/>
            <person name="Morin E."/>
            <person name="Murat C."/>
            <person name="Riley R."/>
            <person name="Ohm R."/>
            <person name="Sun H."/>
            <person name="Tunlid A."/>
            <person name="Henrissat B."/>
            <person name="Grigoriev I.V."/>
            <person name="Hibbett D.S."/>
            <person name="Martin F."/>
        </authorList>
    </citation>
    <scope>NUCLEOTIDE SEQUENCE [LARGE SCALE GENOMIC DNA]</scope>
    <source>
        <strain evidence="3">h7</strain>
    </source>
</reference>
<feature type="compositionally biased region" description="Polar residues" evidence="1">
    <location>
        <begin position="195"/>
        <end position="207"/>
    </location>
</feature>
<dbReference type="Proteomes" id="UP000053424">
    <property type="component" value="Unassembled WGS sequence"/>
</dbReference>